<dbReference type="InterPro" id="IPR020846">
    <property type="entry name" value="MFS_dom"/>
</dbReference>
<dbReference type="CDD" id="cd17358">
    <property type="entry name" value="MFS_GLUT6_8_Class3_like"/>
    <property type="match status" value="1"/>
</dbReference>
<evidence type="ECO:0000259" key="9">
    <source>
        <dbReference type="PROSITE" id="PS50850"/>
    </source>
</evidence>
<gene>
    <name evidence="10" type="ORF">O3G_MSEX011217</name>
</gene>
<feature type="transmembrane region" description="Helical" evidence="8">
    <location>
        <begin position="430"/>
        <end position="449"/>
    </location>
</feature>
<keyword evidence="3" id="KW-1003">Cell membrane</keyword>
<feature type="transmembrane region" description="Helical" evidence="8">
    <location>
        <begin position="669"/>
        <end position="690"/>
    </location>
</feature>
<feature type="transmembrane region" description="Helical" evidence="8">
    <location>
        <begin position="372"/>
        <end position="392"/>
    </location>
</feature>
<keyword evidence="5 8" id="KW-0812">Transmembrane</keyword>
<protein>
    <recommendedName>
        <fullName evidence="9">Major facilitator superfamily (MFS) profile domain-containing protein</fullName>
    </recommendedName>
</protein>
<evidence type="ECO:0000256" key="8">
    <source>
        <dbReference type="SAM" id="Phobius"/>
    </source>
</evidence>
<feature type="transmembrane region" description="Helical" evidence="8">
    <location>
        <begin position="702"/>
        <end position="721"/>
    </location>
</feature>
<dbReference type="EMBL" id="JH668610">
    <property type="protein sequence ID" value="KAG6459143.1"/>
    <property type="molecule type" value="Genomic_DNA"/>
</dbReference>
<evidence type="ECO:0000256" key="1">
    <source>
        <dbReference type="ARBA" id="ARBA00004651"/>
    </source>
</evidence>
<evidence type="ECO:0000313" key="10">
    <source>
        <dbReference type="EMBL" id="KAG6459143.1"/>
    </source>
</evidence>
<dbReference type="AlphaFoldDB" id="A0A921ZKQ4"/>
<comment type="caution">
    <text evidence="10">The sequence shown here is derived from an EMBL/GenBank/DDBJ whole genome shotgun (WGS) entry which is preliminary data.</text>
</comment>
<dbReference type="InterPro" id="IPR050549">
    <property type="entry name" value="MFS_Trehalose_Transporter"/>
</dbReference>
<dbReference type="GO" id="GO:0051119">
    <property type="term" value="F:sugar transmembrane transporter activity"/>
    <property type="evidence" value="ECO:0007669"/>
    <property type="project" value="InterPro"/>
</dbReference>
<evidence type="ECO:0000256" key="5">
    <source>
        <dbReference type="ARBA" id="ARBA00022692"/>
    </source>
</evidence>
<dbReference type="PANTHER" id="PTHR48021:SF34">
    <property type="entry name" value="FACILITATED TREHALOSE TRANSPORTER TRET1-2 HOMOLOG-LIKE PROTEIN"/>
    <property type="match status" value="1"/>
</dbReference>
<dbReference type="InterPro" id="IPR044775">
    <property type="entry name" value="MFS_ERD6/Tret1-like"/>
</dbReference>
<keyword evidence="11" id="KW-1185">Reference proteome</keyword>
<name>A0A921ZKQ4_MANSE</name>
<feature type="transmembrane region" description="Helical" evidence="8">
    <location>
        <begin position="520"/>
        <end position="542"/>
    </location>
</feature>
<dbReference type="InterPro" id="IPR005828">
    <property type="entry name" value="MFS_sugar_transport-like"/>
</dbReference>
<dbReference type="GO" id="GO:0005886">
    <property type="term" value="C:plasma membrane"/>
    <property type="evidence" value="ECO:0007669"/>
    <property type="project" value="UniProtKB-SubCell"/>
</dbReference>
<proteinExistence type="predicted"/>
<evidence type="ECO:0000256" key="6">
    <source>
        <dbReference type="ARBA" id="ARBA00022989"/>
    </source>
</evidence>
<comment type="subcellular location">
    <subcellularLocation>
        <location evidence="1">Cell membrane</location>
        <topology evidence="1">Multi-pass membrane protein</topology>
    </subcellularLocation>
</comment>
<feature type="transmembrane region" description="Helical" evidence="8">
    <location>
        <begin position="404"/>
        <end position="424"/>
    </location>
</feature>
<dbReference type="InterPro" id="IPR036259">
    <property type="entry name" value="MFS_trans_sf"/>
</dbReference>
<evidence type="ECO:0000256" key="7">
    <source>
        <dbReference type="ARBA" id="ARBA00023136"/>
    </source>
</evidence>
<feature type="transmembrane region" description="Helical" evidence="8">
    <location>
        <begin position="588"/>
        <end position="610"/>
    </location>
</feature>
<evidence type="ECO:0000313" key="11">
    <source>
        <dbReference type="Proteomes" id="UP000791440"/>
    </source>
</evidence>
<keyword evidence="2" id="KW-0813">Transport</keyword>
<dbReference type="SUPFAM" id="SSF103473">
    <property type="entry name" value="MFS general substrate transporter"/>
    <property type="match status" value="1"/>
</dbReference>
<dbReference type="Gene3D" id="1.20.1250.20">
    <property type="entry name" value="MFS general substrate transporter like domains"/>
    <property type="match status" value="1"/>
</dbReference>
<dbReference type="PANTHER" id="PTHR48021">
    <property type="match status" value="1"/>
</dbReference>
<organism evidence="10 11">
    <name type="scientific">Manduca sexta</name>
    <name type="common">Tobacco hawkmoth</name>
    <name type="synonym">Tobacco hornworm</name>
    <dbReference type="NCBI Taxonomy" id="7130"/>
    <lineage>
        <taxon>Eukaryota</taxon>
        <taxon>Metazoa</taxon>
        <taxon>Ecdysozoa</taxon>
        <taxon>Arthropoda</taxon>
        <taxon>Hexapoda</taxon>
        <taxon>Insecta</taxon>
        <taxon>Pterygota</taxon>
        <taxon>Neoptera</taxon>
        <taxon>Endopterygota</taxon>
        <taxon>Lepidoptera</taxon>
        <taxon>Glossata</taxon>
        <taxon>Ditrysia</taxon>
        <taxon>Bombycoidea</taxon>
        <taxon>Sphingidae</taxon>
        <taxon>Sphinginae</taxon>
        <taxon>Sphingini</taxon>
        <taxon>Manduca</taxon>
    </lineage>
</organism>
<feature type="transmembrane region" description="Helical" evidence="8">
    <location>
        <begin position="633"/>
        <end position="657"/>
    </location>
</feature>
<dbReference type="OrthoDB" id="6339427at2759"/>
<reference evidence="10" key="1">
    <citation type="journal article" date="2016" name="Insect Biochem. Mol. Biol.">
        <title>Multifaceted biological insights from a draft genome sequence of the tobacco hornworm moth, Manduca sexta.</title>
        <authorList>
            <person name="Kanost M.R."/>
            <person name="Arrese E.L."/>
            <person name="Cao X."/>
            <person name="Chen Y.R."/>
            <person name="Chellapilla S."/>
            <person name="Goldsmith M.R."/>
            <person name="Grosse-Wilde E."/>
            <person name="Heckel D.G."/>
            <person name="Herndon N."/>
            <person name="Jiang H."/>
            <person name="Papanicolaou A."/>
            <person name="Qu J."/>
            <person name="Soulages J.L."/>
            <person name="Vogel H."/>
            <person name="Walters J."/>
            <person name="Waterhouse R.M."/>
            <person name="Ahn S.J."/>
            <person name="Almeida F.C."/>
            <person name="An C."/>
            <person name="Aqrawi P."/>
            <person name="Bretschneider A."/>
            <person name="Bryant W.B."/>
            <person name="Bucks S."/>
            <person name="Chao H."/>
            <person name="Chevignon G."/>
            <person name="Christen J.M."/>
            <person name="Clarke D.F."/>
            <person name="Dittmer N.T."/>
            <person name="Ferguson L.C.F."/>
            <person name="Garavelou S."/>
            <person name="Gordon K.H.J."/>
            <person name="Gunaratna R.T."/>
            <person name="Han Y."/>
            <person name="Hauser F."/>
            <person name="He Y."/>
            <person name="Heidel-Fischer H."/>
            <person name="Hirsh A."/>
            <person name="Hu Y."/>
            <person name="Jiang H."/>
            <person name="Kalra D."/>
            <person name="Klinner C."/>
            <person name="Konig C."/>
            <person name="Kovar C."/>
            <person name="Kroll A.R."/>
            <person name="Kuwar S.S."/>
            <person name="Lee S.L."/>
            <person name="Lehman R."/>
            <person name="Li K."/>
            <person name="Li Z."/>
            <person name="Liang H."/>
            <person name="Lovelace S."/>
            <person name="Lu Z."/>
            <person name="Mansfield J.H."/>
            <person name="McCulloch K.J."/>
            <person name="Mathew T."/>
            <person name="Morton B."/>
            <person name="Muzny D.M."/>
            <person name="Neunemann D."/>
            <person name="Ongeri F."/>
            <person name="Pauchet Y."/>
            <person name="Pu L.L."/>
            <person name="Pyrousis I."/>
            <person name="Rao X.J."/>
            <person name="Redding A."/>
            <person name="Roesel C."/>
            <person name="Sanchez-Gracia A."/>
            <person name="Schaack S."/>
            <person name="Shukla A."/>
            <person name="Tetreau G."/>
            <person name="Wang Y."/>
            <person name="Xiong G.H."/>
            <person name="Traut W."/>
            <person name="Walsh T.K."/>
            <person name="Worley K.C."/>
            <person name="Wu D."/>
            <person name="Wu W."/>
            <person name="Wu Y.Q."/>
            <person name="Zhang X."/>
            <person name="Zou Z."/>
            <person name="Zucker H."/>
            <person name="Briscoe A.D."/>
            <person name="Burmester T."/>
            <person name="Clem R.J."/>
            <person name="Feyereisen R."/>
            <person name="Grimmelikhuijzen C.J.P."/>
            <person name="Hamodrakas S.J."/>
            <person name="Hansson B.S."/>
            <person name="Huguet E."/>
            <person name="Jermiin L.S."/>
            <person name="Lan Q."/>
            <person name="Lehman H.K."/>
            <person name="Lorenzen M."/>
            <person name="Merzendorfer H."/>
            <person name="Michalopoulos I."/>
            <person name="Morton D.B."/>
            <person name="Muthukrishnan S."/>
            <person name="Oakeshott J.G."/>
            <person name="Palmer W."/>
            <person name="Park Y."/>
            <person name="Passarelli A.L."/>
            <person name="Rozas J."/>
            <person name="Schwartz L.M."/>
            <person name="Smith W."/>
            <person name="Southgate A."/>
            <person name="Vilcinskas A."/>
            <person name="Vogt R."/>
            <person name="Wang P."/>
            <person name="Werren J."/>
            <person name="Yu X.Q."/>
            <person name="Zhou J.J."/>
            <person name="Brown S.J."/>
            <person name="Scherer S.E."/>
            <person name="Richards S."/>
            <person name="Blissard G.W."/>
        </authorList>
    </citation>
    <scope>NUCLEOTIDE SEQUENCE</scope>
</reference>
<sequence length="743" mass="83659">MAGSRERLLHERRPEWEYEHDKRRYEPYERERRYDRRPERYDRPRRRNGYVYEDIYSDFDEAQGRLSLFRPIRPEYLHLPSAYNIKYNSLPRNYYNYDTRRYKKDYYDFRIEHENRARNYEYRQKPKPSETKTVLNEIQNSKPKNVAVCKPLRLNEKNARYWTTDPPERRTRTRKPDEAKKNVKFSEVSGCNRKMVVDDPIVGRKVVPVRELEVSLDQMIQNGYFEKHNIPISRPLKAEPPIAAARVPNGKCLSGGKEAPPPRKTRHLPQVLAALAVSLAPFSAGLGKGYSSPAIASLQGPGANATRRDFHLTDQQASWLASLSFLGALFGGMAGGAAMRHGRRRVLSLAAAPCSLSWLLTVLATSVRMMCITAFLGGFCCSILTMLSQVYISEISVPDIRGCLSAVLKIVGHLGVLFSFTIGAYLDWQQLALCISAAPLLLFCTVLYIPETPSYLVLIGKDEEAYKSLLWLRGPNSDVAQELATIRTNVLASKNFSQRQSQMSSSQFINSLDARTMNRLLGPILVTCGLMMFQRLSGAHAFSFYAVPIFRKTFGGMNPHGAAIAVSFVQLLASCLSGLLIDTVGRLPLLIVSSVLMSMALAGFGSYAYYEEVHRNQRIQSVMFHQTAGQNDWIPLLCVLVFTIAFSLGMSPISWLLIGELFPLEYRAFGSAMATAFSYLCAFVGVKTFVDFQQALGLHGAFWLYASISVGGLCFVVCCVPETKGKDLDEMDPNYVQSLSPKR</sequence>
<dbReference type="Pfam" id="PF00083">
    <property type="entry name" value="Sugar_tr"/>
    <property type="match status" value="1"/>
</dbReference>
<feature type="domain" description="Major facilitator superfamily (MFS) profile" evidence="9">
    <location>
        <begin position="273"/>
        <end position="724"/>
    </location>
</feature>
<feature type="transmembrane region" description="Helical" evidence="8">
    <location>
        <begin position="562"/>
        <end position="581"/>
    </location>
</feature>
<dbReference type="PROSITE" id="PS50850">
    <property type="entry name" value="MFS"/>
    <property type="match status" value="1"/>
</dbReference>
<keyword evidence="7 8" id="KW-0472">Membrane</keyword>
<dbReference type="Proteomes" id="UP000791440">
    <property type="component" value="Unassembled WGS sequence"/>
</dbReference>
<keyword evidence="4" id="KW-0762">Sugar transport</keyword>
<reference evidence="10" key="2">
    <citation type="submission" date="2020-12" db="EMBL/GenBank/DDBJ databases">
        <authorList>
            <person name="Kanost M."/>
        </authorList>
    </citation>
    <scope>NUCLEOTIDE SEQUENCE</scope>
</reference>
<evidence type="ECO:0000256" key="3">
    <source>
        <dbReference type="ARBA" id="ARBA00022475"/>
    </source>
</evidence>
<evidence type="ECO:0000256" key="4">
    <source>
        <dbReference type="ARBA" id="ARBA00022597"/>
    </source>
</evidence>
<evidence type="ECO:0000256" key="2">
    <source>
        <dbReference type="ARBA" id="ARBA00022448"/>
    </source>
</evidence>
<accession>A0A921ZKQ4</accession>
<keyword evidence="6 8" id="KW-1133">Transmembrane helix</keyword>
<feature type="transmembrane region" description="Helical" evidence="8">
    <location>
        <begin position="317"/>
        <end position="339"/>
    </location>
</feature>
<feature type="transmembrane region" description="Helical" evidence="8">
    <location>
        <begin position="346"/>
        <end position="366"/>
    </location>
</feature>
<dbReference type="FunFam" id="1.20.1250.20:FF:000218">
    <property type="entry name" value="facilitated trehalose transporter Tret1"/>
    <property type="match status" value="1"/>
</dbReference>